<proteinExistence type="predicted"/>
<name>A0ABS7X0Z6_9GAMM</name>
<comment type="caution">
    <text evidence="2">The sequence shown here is derived from an EMBL/GenBank/DDBJ whole genome shotgun (WGS) entry which is preliminary data.</text>
</comment>
<accession>A0ABS7X0Z6</accession>
<dbReference type="Pfam" id="PF06082">
    <property type="entry name" value="YjbH"/>
    <property type="match status" value="1"/>
</dbReference>
<feature type="compositionally biased region" description="Low complexity" evidence="1">
    <location>
        <begin position="17"/>
        <end position="32"/>
    </location>
</feature>
<gene>
    <name evidence="2" type="ORF">KGQ91_12830</name>
</gene>
<dbReference type="InterPro" id="IPR010344">
    <property type="entry name" value="YbjH"/>
</dbReference>
<dbReference type="Proteomes" id="UP001319883">
    <property type="component" value="Unassembled WGS sequence"/>
</dbReference>
<reference evidence="2 3" key="1">
    <citation type="submission" date="2021-05" db="EMBL/GenBank/DDBJ databases">
        <title>Petroleum and Energy Research Collection (APPE): ex situ preservation of microbial diversity associated with the oil industry and exploitation of its biotechnological potential.</title>
        <authorList>
            <person name="Paixao C.T.M."/>
            <person name="Gomes M.B."/>
            <person name="Oliveira V.M."/>
        </authorList>
    </citation>
    <scope>NUCLEOTIDE SEQUENCE [LARGE SCALE GENOMIC DNA]</scope>
    <source>
        <strain evidence="2 3">LIT2</strain>
    </source>
</reference>
<dbReference type="EMBL" id="JAGXFD010000001">
    <property type="protein sequence ID" value="MBZ9568555.1"/>
    <property type="molecule type" value="Genomic_DNA"/>
</dbReference>
<feature type="region of interest" description="Disordered" evidence="1">
    <location>
        <begin position="1"/>
        <end position="63"/>
    </location>
</feature>
<sequence length="428" mass="47469">MPVRRHCPYRLAPNPVDPHAASVPAASDASVPRRPLPASHAGAANRSRRNRIPSLEATSPKGYPSAGRIGCLSGLHDWKLSADVDTFRYRWQSRGLGLREDIQPRRAFLAASRSAAHDAIYRHSLYATALTRPDATPPRGEVLHESSLRDFSWALSPGLNQNLGGPDGYLYQLYARLDAEYRTDTNGWLSGEIGVNLADNLDNYTYIADSELPRVRTHIGDYLAGSRVGIHTLQYTRTTHFARNWYAMGYGGLLEMMYAGAGGEVLYRPFNSPLALGADLNWVRQRDFDQRFDLRDYSTWTGHATAYLQTGVGDVLAKLSVGRYLAGDLGTTLDLSRRFANGVNVGAWVTLTDAGNAYGEGDFDKGVYISIPLDAFFVESSRGYSTIAWQPLTRDGGARLARRYSLYGLTQERDMGSYWEDARTIMEP</sequence>
<keyword evidence="3" id="KW-1185">Reference proteome</keyword>
<organism evidence="2 3">
    <name type="scientific">Modicisalibacter tunisiensis</name>
    <dbReference type="NCBI Taxonomy" id="390637"/>
    <lineage>
        <taxon>Bacteria</taxon>
        <taxon>Pseudomonadati</taxon>
        <taxon>Pseudomonadota</taxon>
        <taxon>Gammaproteobacteria</taxon>
        <taxon>Oceanospirillales</taxon>
        <taxon>Halomonadaceae</taxon>
        <taxon>Modicisalibacter</taxon>
    </lineage>
</organism>
<evidence type="ECO:0000313" key="3">
    <source>
        <dbReference type="Proteomes" id="UP001319883"/>
    </source>
</evidence>
<evidence type="ECO:0000313" key="2">
    <source>
        <dbReference type="EMBL" id="MBZ9568555.1"/>
    </source>
</evidence>
<evidence type="ECO:0000256" key="1">
    <source>
        <dbReference type="SAM" id="MobiDB-lite"/>
    </source>
</evidence>
<protein>
    <submittedName>
        <fullName evidence="2">YjbH domain-containing protein</fullName>
    </submittedName>
</protein>